<evidence type="ECO:0000313" key="2">
    <source>
        <dbReference type="Proteomes" id="UP000789702"/>
    </source>
</evidence>
<gene>
    <name evidence="1" type="ORF">DHETER_LOCUS15787</name>
</gene>
<protein>
    <submittedName>
        <fullName evidence="1">13772_t:CDS:1</fullName>
    </submittedName>
</protein>
<feature type="non-terminal residue" evidence="1">
    <location>
        <position position="40"/>
    </location>
</feature>
<proteinExistence type="predicted"/>
<sequence length="40" mass="4861">DWSYDQTEQSFPYIVFPDIILKYIIKRVFTRLSEESDCNT</sequence>
<organism evidence="1 2">
    <name type="scientific">Dentiscutata heterogama</name>
    <dbReference type="NCBI Taxonomy" id="1316150"/>
    <lineage>
        <taxon>Eukaryota</taxon>
        <taxon>Fungi</taxon>
        <taxon>Fungi incertae sedis</taxon>
        <taxon>Mucoromycota</taxon>
        <taxon>Glomeromycotina</taxon>
        <taxon>Glomeromycetes</taxon>
        <taxon>Diversisporales</taxon>
        <taxon>Gigasporaceae</taxon>
        <taxon>Dentiscutata</taxon>
    </lineage>
</organism>
<keyword evidence="2" id="KW-1185">Reference proteome</keyword>
<dbReference type="EMBL" id="CAJVPU010056408">
    <property type="protein sequence ID" value="CAG8770315.1"/>
    <property type="molecule type" value="Genomic_DNA"/>
</dbReference>
<accession>A0ACA9QZE5</accession>
<name>A0ACA9QZE5_9GLOM</name>
<feature type="non-terminal residue" evidence="1">
    <location>
        <position position="1"/>
    </location>
</feature>
<reference evidence="1" key="1">
    <citation type="submission" date="2021-06" db="EMBL/GenBank/DDBJ databases">
        <authorList>
            <person name="Kallberg Y."/>
            <person name="Tangrot J."/>
            <person name="Rosling A."/>
        </authorList>
    </citation>
    <scope>NUCLEOTIDE SEQUENCE</scope>
    <source>
        <strain evidence="1">IL203A</strain>
    </source>
</reference>
<dbReference type="Proteomes" id="UP000789702">
    <property type="component" value="Unassembled WGS sequence"/>
</dbReference>
<comment type="caution">
    <text evidence="1">The sequence shown here is derived from an EMBL/GenBank/DDBJ whole genome shotgun (WGS) entry which is preliminary data.</text>
</comment>
<evidence type="ECO:0000313" key="1">
    <source>
        <dbReference type="EMBL" id="CAG8770315.1"/>
    </source>
</evidence>